<feature type="chain" id="PRO_5038754006" evidence="4">
    <location>
        <begin position="22"/>
        <end position="344"/>
    </location>
</feature>
<evidence type="ECO:0000256" key="2">
    <source>
        <dbReference type="ARBA" id="ARBA00007639"/>
    </source>
</evidence>
<dbReference type="CDD" id="cd06305">
    <property type="entry name" value="PBP1_methylthioribose_binding-like"/>
    <property type="match status" value="1"/>
</dbReference>
<evidence type="ECO:0000256" key="1">
    <source>
        <dbReference type="ARBA" id="ARBA00004196"/>
    </source>
</evidence>
<evidence type="ECO:0000313" key="6">
    <source>
        <dbReference type="EMBL" id="ROR82999.1"/>
    </source>
</evidence>
<dbReference type="InterPro" id="IPR028082">
    <property type="entry name" value="Peripla_BP_I"/>
</dbReference>
<name>A0A3N2C670_9MICO</name>
<dbReference type="GO" id="GO:0030246">
    <property type="term" value="F:carbohydrate binding"/>
    <property type="evidence" value="ECO:0007669"/>
    <property type="project" value="UniProtKB-ARBA"/>
</dbReference>
<reference evidence="6 7" key="1">
    <citation type="submission" date="2018-11" db="EMBL/GenBank/DDBJ databases">
        <title>Sequencing the genomes of 1000 actinobacteria strains.</title>
        <authorList>
            <person name="Klenk H.-P."/>
        </authorList>
    </citation>
    <scope>NUCLEOTIDE SEQUENCE [LARGE SCALE GENOMIC DNA]</scope>
    <source>
        <strain evidence="6 7">DSM 14012</strain>
    </source>
</reference>
<comment type="subcellular location">
    <subcellularLocation>
        <location evidence="1">Cell envelope</location>
    </subcellularLocation>
</comment>
<evidence type="ECO:0000256" key="3">
    <source>
        <dbReference type="ARBA" id="ARBA00022729"/>
    </source>
</evidence>
<dbReference type="GO" id="GO:0030313">
    <property type="term" value="C:cell envelope"/>
    <property type="evidence" value="ECO:0007669"/>
    <property type="project" value="UniProtKB-SubCell"/>
</dbReference>
<evidence type="ECO:0000313" key="7">
    <source>
        <dbReference type="Proteomes" id="UP000266915"/>
    </source>
</evidence>
<accession>A0A3N2C670</accession>
<dbReference type="Pfam" id="PF13407">
    <property type="entry name" value="Peripla_BP_4"/>
    <property type="match status" value="1"/>
</dbReference>
<dbReference type="EMBL" id="RKHL01000001">
    <property type="protein sequence ID" value="ROR82999.1"/>
    <property type="molecule type" value="Genomic_DNA"/>
</dbReference>
<proteinExistence type="inferred from homology"/>
<dbReference type="PANTHER" id="PTHR46847">
    <property type="entry name" value="D-ALLOSE-BINDING PERIPLASMIC PROTEIN-RELATED"/>
    <property type="match status" value="1"/>
</dbReference>
<dbReference type="Gene3D" id="3.40.50.2300">
    <property type="match status" value="2"/>
</dbReference>
<organism evidence="6 7">
    <name type="scientific">Plantibacter flavus</name>
    <dbReference type="NCBI Taxonomy" id="150123"/>
    <lineage>
        <taxon>Bacteria</taxon>
        <taxon>Bacillati</taxon>
        <taxon>Actinomycetota</taxon>
        <taxon>Actinomycetes</taxon>
        <taxon>Micrococcales</taxon>
        <taxon>Microbacteriaceae</taxon>
        <taxon>Plantibacter</taxon>
    </lineage>
</organism>
<dbReference type="RefSeq" id="WP_085513919.1">
    <property type="nucleotide sequence ID" value="NZ_FXAP01000006.1"/>
</dbReference>
<dbReference type="PANTHER" id="PTHR46847:SF1">
    <property type="entry name" value="D-ALLOSE-BINDING PERIPLASMIC PROTEIN-RELATED"/>
    <property type="match status" value="1"/>
</dbReference>
<sequence>MRRRSRLALSLVTLAVVVGLATGCSLKQSSSSESTSGAAASSAASDVDVPSLKGKTVGVAAKDVVRDFGRLTYQGVQDRLEELGAKVVATQADAQDDKHLANVENLVSQKVDAIVVILGDATTLAPALQQAKDADIPVFTIDHASENSVNNIGSDNWQIGSTLARTLAEDIGGKGKVLVFNGFYDVTPCQIRYDEFKLVLKNYPNIEIIEPELQDIYEGTIEDAKQKTNDALTRYPKGEISAVWSCWDLPAIGASQAIDAAGRDEIKVYGVDAEPGALDLIQDPDSVYQFTVAQQPTLFGTTSANNVALYLGGKQDEVPLSTYLDAVFIDKANVADERKRLGLE</sequence>
<dbReference type="InterPro" id="IPR025997">
    <property type="entry name" value="SBP_2_dom"/>
</dbReference>
<comment type="similarity">
    <text evidence="2">Belongs to the bacterial solute-binding protein 2 family.</text>
</comment>
<gene>
    <name evidence="6" type="ORF">EDD42_3101</name>
</gene>
<dbReference type="AlphaFoldDB" id="A0A3N2C670"/>
<evidence type="ECO:0000256" key="4">
    <source>
        <dbReference type="SAM" id="SignalP"/>
    </source>
</evidence>
<dbReference type="SUPFAM" id="SSF53822">
    <property type="entry name" value="Periplasmic binding protein-like I"/>
    <property type="match status" value="1"/>
</dbReference>
<feature type="domain" description="Periplasmic binding protein" evidence="5">
    <location>
        <begin position="57"/>
        <end position="315"/>
    </location>
</feature>
<comment type="caution">
    <text evidence="6">The sequence shown here is derived from an EMBL/GenBank/DDBJ whole genome shotgun (WGS) entry which is preliminary data.</text>
</comment>
<feature type="signal peptide" evidence="4">
    <location>
        <begin position="1"/>
        <end position="21"/>
    </location>
</feature>
<keyword evidence="3 4" id="KW-0732">Signal</keyword>
<dbReference type="Proteomes" id="UP000266915">
    <property type="component" value="Unassembled WGS sequence"/>
</dbReference>
<evidence type="ECO:0000259" key="5">
    <source>
        <dbReference type="Pfam" id="PF13407"/>
    </source>
</evidence>
<protein>
    <submittedName>
        <fullName evidence="6">Monosaccharide ABC transporter substrate-binding protein (CUT2 family)</fullName>
    </submittedName>
</protein>
<dbReference type="PROSITE" id="PS51257">
    <property type="entry name" value="PROKAR_LIPOPROTEIN"/>
    <property type="match status" value="1"/>
</dbReference>
<keyword evidence="7" id="KW-1185">Reference proteome</keyword>